<dbReference type="Gene3D" id="3.20.20.370">
    <property type="entry name" value="Glycoside hydrolase/deacetylase"/>
    <property type="match status" value="1"/>
</dbReference>
<dbReference type="OrthoDB" id="9776235at2"/>
<dbReference type="EMBL" id="CP008796">
    <property type="protein sequence ID" value="AIH04621.1"/>
    <property type="molecule type" value="Genomic_DNA"/>
</dbReference>
<dbReference type="PaxDb" id="289377-HL41_08095"/>
<proteinExistence type="predicted"/>
<evidence type="ECO:0000259" key="3">
    <source>
        <dbReference type="PROSITE" id="PS51677"/>
    </source>
</evidence>
<evidence type="ECO:0000313" key="4">
    <source>
        <dbReference type="EMBL" id="AIH04621.1"/>
    </source>
</evidence>
<dbReference type="KEGG" id="tcm:HL41_08095"/>
<keyword evidence="2" id="KW-0732">Signal</keyword>
<evidence type="ECO:0000313" key="5">
    <source>
        <dbReference type="Proteomes" id="UP000028481"/>
    </source>
</evidence>
<dbReference type="GO" id="GO:0005576">
    <property type="term" value="C:extracellular region"/>
    <property type="evidence" value="ECO:0007669"/>
    <property type="project" value="UniProtKB-SubCell"/>
</dbReference>
<keyword evidence="5" id="KW-1185">Reference proteome</keyword>
<sequence>MRKISRRETLKLLVLSSLGSLTPNSLVFSSEEKKASQEESFPVLLYHEIAYEPLTPYTVTPEEFFSQMEILYSSGFETLLPQELDQSLAKKRKKIMLTFDDGSYTFLEYAYPLLREYRFKVVMNVIGSKVGKGWFISWDEYREILDEGLLEIGCHSYDFHFPNWSKKLSLKKFEEDLLRFKEEAFKHLKIEVTTFSSPLGERLTSEHVKVLKKLGFKYIFMSEEETIEKTYYNPALNSQFIPRFNLNHYFSLEDFKNLVMKGGENL</sequence>
<evidence type="ECO:0000256" key="1">
    <source>
        <dbReference type="ARBA" id="ARBA00004613"/>
    </source>
</evidence>
<dbReference type="HOGENOM" id="CLU_030024_2_2_0"/>
<feature type="domain" description="NodB homology" evidence="3">
    <location>
        <begin position="93"/>
        <end position="266"/>
    </location>
</feature>
<dbReference type="PROSITE" id="PS51677">
    <property type="entry name" value="NODB"/>
    <property type="match status" value="1"/>
</dbReference>
<dbReference type="SUPFAM" id="SSF88713">
    <property type="entry name" value="Glycoside hydrolase/deacetylase"/>
    <property type="match status" value="1"/>
</dbReference>
<evidence type="ECO:0000256" key="2">
    <source>
        <dbReference type="ARBA" id="ARBA00022729"/>
    </source>
</evidence>
<reference evidence="4 5" key="1">
    <citation type="journal article" date="2015" name="Genome Announc.">
        <title>Genome Sequence of a Sulfate-Reducing Thermophilic Bacterium, Thermodesulfobacterium commune DSM 2178T (Phylum Thermodesulfobacteria).</title>
        <authorList>
            <person name="Bhatnagar S."/>
            <person name="Badger J.H."/>
            <person name="Madupu R."/>
            <person name="Khouri H.M."/>
            <person name="O'Connor E.M."/>
            <person name="Robb F.T."/>
            <person name="Ward N.L."/>
            <person name="Eisen J.A."/>
        </authorList>
    </citation>
    <scope>NUCLEOTIDE SEQUENCE [LARGE SCALE GENOMIC DNA]</scope>
    <source>
        <strain evidence="4 5">DSM 2178</strain>
    </source>
</reference>
<protein>
    <recommendedName>
        <fullName evidence="3">NodB homology domain-containing protein</fullName>
    </recommendedName>
</protein>
<dbReference type="STRING" id="289377.HL41_08095"/>
<accession>A0A075WUR8</accession>
<dbReference type="GO" id="GO:0016810">
    <property type="term" value="F:hydrolase activity, acting on carbon-nitrogen (but not peptide) bonds"/>
    <property type="evidence" value="ECO:0007669"/>
    <property type="project" value="InterPro"/>
</dbReference>
<dbReference type="RefSeq" id="WP_038060568.1">
    <property type="nucleotide sequence ID" value="NZ_CP008796.1"/>
</dbReference>
<comment type="subcellular location">
    <subcellularLocation>
        <location evidence="1">Secreted</location>
    </subcellularLocation>
</comment>
<organism evidence="4 5">
    <name type="scientific">Thermodesulfobacterium commune DSM 2178</name>
    <dbReference type="NCBI Taxonomy" id="289377"/>
    <lineage>
        <taxon>Bacteria</taxon>
        <taxon>Pseudomonadati</taxon>
        <taxon>Thermodesulfobacteriota</taxon>
        <taxon>Thermodesulfobacteria</taxon>
        <taxon>Thermodesulfobacteriales</taxon>
        <taxon>Thermodesulfobacteriaceae</taxon>
        <taxon>Thermodesulfobacterium</taxon>
    </lineage>
</organism>
<dbReference type="PANTHER" id="PTHR34216">
    <property type="match status" value="1"/>
</dbReference>
<dbReference type="InterPro" id="IPR002509">
    <property type="entry name" value="NODB_dom"/>
</dbReference>
<name>A0A075WUR8_9BACT</name>
<dbReference type="PANTHER" id="PTHR34216:SF3">
    <property type="entry name" value="POLY-BETA-1,6-N-ACETYL-D-GLUCOSAMINE N-DEACETYLASE"/>
    <property type="match status" value="1"/>
</dbReference>
<dbReference type="InterPro" id="IPR011330">
    <property type="entry name" value="Glyco_hydro/deAcase_b/a-brl"/>
</dbReference>
<dbReference type="InterPro" id="IPR051398">
    <property type="entry name" value="Polysacch_Deacetylase"/>
</dbReference>
<dbReference type="GO" id="GO:0005975">
    <property type="term" value="P:carbohydrate metabolic process"/>
    <property type="evidence" value="ECO:0007669"/>
    <property type="project" value="InterPro"/>
</dbReference>
<gene>
    <name evidence="4" type="ORF">HL41_08095</name>
</gene>
<dbReference type="AlphaFoldDB" id="A0A075WUR8"/>
<dbReference type="eggNOG" id="COG0726">
    <property type="taxonomic scope" value="Bacteria"/>
</dbReference>
<dbReference type="CDD" id="cd10918">
    <property type="entry name" value="CE4_NodB_like_5s_6s"/>
    <property type="match status" value="1"/>
</dbReference>
<dbReference type="Proteomes" id="UP000028481">
    <property type="component" value="Chromosome"/>
</dbReference>
<dbReference type="Pfam" id="PF01522">
    <property type="entry name" value="Polysacc_deac_1"/>
    <property type="match status" value="1"/>
</dbReference>